<evidence type="ECO:0000313" key="2">
    <source>
        <dbReference type="EMBL" id="CRY56424.1"/>
    </source>
</evidence>
<reference evidence="3" key="1">
    <citation type="submission" date="2015-03" db="EMBL/GenBank/DDBJ databases">
        <authorList>
            <consortium name="Pathogen Informatics"/>
        </authorList>
    </citation>
    <scope>NUCLEOTIDE SEQUENCE [LARGE SCALE GENOMIC DNA]</scope>
    <source>
        <strain evidence="3">R148</strain>
    </source>
</reference>
<dbReference type="RefSeq" id="WP_053010106.1">
    <property type="nucleotide sequence ID" value="NZ_CWJI01000013.1"/>
</dbReference>
<protein>
    <recommendedName>
        <fullName evidence="4">DUF1240 domain-containing protein</fullName>
    </recommendedName>
</protein>
<proteinExistence type="predicted"/>
<dbReference type="EMBL" id="CWJI01000013">
    <property type="protein sequence ID" value="CRY56424.1"/>
    <property type="molecule type" value="Genomic_DNA"/>
</dbReference>
<keyword evidence="1" id="KW-0812">Transmembrane</keyword>
<evidence type="ECO:0000256" key="1">
    <source>
        <dbReference type="SAM" id="Phobius"/>
    </source>
</evidence>
<accession>A0A0H5LYZ1</accession>
<keyword evidence="1" id="KW-0472">Membrane</keyword>
<dbReference type="Proteomes" id="UP000043316">
    <property type="component" value="Unassembled WGS sequence"/>
</dbReference>
<keyword evidence="1" id="KW-1133">Transmembrane helix</keyword>
<dbReference type="InterPro" id="IPR010665">
    <property type="entry name" value="DUF1240"/>
</dbReference>
<name>A0A0H5LYZ1_YERIN</name>
<evidence type="ECO:0000313" key="3">
    <source>
        <dbReference type="Proteomes" id="UP000043316"/>
    </source>
</evidence>
<dbReference type="AlphaFoldDB" id="A0A0H5LYZ1"/>
<feature type="transmembrane region" description="Helical" evidence="1">
    <location>
        <begin position="74"/>
        <end position="103"/>
    </location>
</feature>
<dbReference type="Pfam" id="PF06836">
    <property type="entry name" value="DUF1240"/>
    <property type="match status" value="1"/>
</dbReference>
<feature type="transmembrane region" description="Helical" evidence="1">
    <location>
        <begin position="43"/>
        <end position="67"/>
    </location>
</feature>
<sequence length="141" mass="16124">MAEKLRALLSIFILISLSALSWHLGFSEIFEYLDYYNVVVFSWMAPFLIFIPLLLTFPLLWFFALLFKGYNPAIIIISPIIPLFKVICILAVVFSISLSYWYVTTLSEKGYIRCKGIPSGWMPGMATKYVTSEALCLKKSD</sequence>
<gene>
    <name evidence="2" type="ORF">ERS008476_03466</name>
</gene>
<evidence type="ECO:0008006" key="4">
    <source>
        <dbReference type="Google" id="ProtNLM"/>
    </source>
</evidence>
<organism evidence="2 3">
    <name type="scientific">Yersinia intermedia</name>
    <dbReference type="NCBI Taxonomy" id="631"/>
    <lineage>
        <taxon>Bacteria</taxon>
        <taxon>Pseudomonadati</taxon>
        <taxon>Pseudomonadota</taxon>
        <taxon>Gammaproteobacteria</taxon>
        <taxon>Enterobacterales</taxon>
        <taxon>Yersiniaceae</taxon>
        <taxon>Yersinia</taxon>
    </lineage>
</organism>